<evidence type="ECO:0000256" key="2">
    <source>
        <dbReference type="HAMAP-Rule" id="MF_01139"/>
    </source>
</evidence>
<dbReference type="FunFam" id="3.40.1180.10:FF:000001">
    <property type="entry name" value="(2E,6E)-farnesyl-diphosphate-specific ditrans,polycis-undecaprenyl-diphosphate synthase"/>
    <property type="match status" value="1"/>
</dbReference>
<dbReference type="Pfam" id="PF01255">
    <property type="entry name" value="Prenyltransf"/>
    <property type="match status" value="1"/>
</dbReference>
<dbReference type="SUPFAM" id="SSF64005">
    <property type="entry name" value="Undecaprenyl diphosphate synthase"/>
    <property type="match status" value="1"/>
</dbReference>
<comment type="cofactor">
    <cofactor evidence="2">
        <name>Mg(2+)</name>
        <dbReference type="ChEBI" id="CHEBI:18420"/>
    </cofactor>
    <text evidence="2">Binds 2 magnesium ions per subunit.</text>
</comment>
<dbReference type="InterPro" id="IPR001441">
    <property type="entry name" value="UPP_synth-like"/>
</dbReference>
<dbReference type="InterPro" id="IPR036424">
    <property type="entry name" value="UPP_synth-like_sf"/>
</dbReference>
<dbReference type="AlphaFoldDB" id="A0A5K7ZEN5"/>
<dbReference type="InterPro" id="IPR018520">
    <property type="entry name" value="UPP_synth-like_CS"/>
</dbReference>
<dbReference type="GO" id="GO:0000287">
    <property type="term" value="F:magnesium ion binding"/>
    <property type="evidence" value="ECO:0007669"/>
    <property type="project" value="UniProtKB-UniRule"/>
</dbReference>
<dbReference type="NCBIfam" id="TIGR00055">
    <property type="entry name" value="uppS"/>
    <property type="match status" value="1"/>
</dbReference>
<dbReference type="EMBL" id="AP021875">
    <property type="protein sequence ID" value="BBO79290.1"/>
    <property type="molecule type" value="Genomic_DNA"/>
</dbReference>
<dbReference type="HAMAP" id="MF_01139">
    <property type="entry name" value="ISPT"/>
    <property type="match status" value="1"/>
</dbReference>
<comment type="function">
    <text evidence="2">Catalyzes the condensation of isopentenyl diphosphate (IPP) with allylic pyrophosphates generating different type of terpenoids.</text>
</comment>
<feature type="active site" evidence="2">
    <location>
        <position position="25"/>
    </location>
</feature>
<dbReference type="PANTHER" id="PTHR10291">
    <property type="entry name" value="DEHYDRODOLICHYL DIPHOSPHATE SYNTHASE FAMILY MEMBER"/>
    <property type="match status" value="1"/>
</dbReference>
<feature type="binding site" evidence="2">
    <location>
        <begin position="199"/>
        <end position="201"/>
    </location>
    <ligand>
        <name>substrate</name>
    </ligand>
</feature>
<feature type="binding site" evidence="2">
    <location>
        <begin position="26"/>
        <end position="29"/>
    </location>
    <ligand>
        <name>substrate</name>
    </ligand>
</feature>
<keyword evidence="4" id="KW-1185">Reference proteome</keyword>
<dbReference type="PROSITE" id="PS01066">
    <property type="entry name" value="UPP_SYNTHASE"/>
    <property type="match status" value="1"/>
</dbReference>
<dbReference type="EC" id="2.5.1.-" evidence="2"/>
<feature type="binding site" evidence="2">
    <location>
        <position position="30"/>
    </location>
    <ligand>
        <name>substrate</name>
    </ligand>
</feature>
<dbReference type="Gene3D" id="3.40.1180.10">
    <property type="entry name" value="Decaprenyl diphosphate synthase-like"/>
    <property type="match status" value="1"/>
</dbReference>
<dbReference type="GO" id="GO:0016094">
    <property type="term" value="P:polyprenol biosynthetic process"/>
    <property type="evidence" value="ECO:0007669"/>
    <property type="project" value="TreeGrafter"/>
</dbReference>
<comment type="subunit">
    <text evidence="2">Homodimer.</text>
</comment>
<reference evidence="3 4" key="1">
    <citation type="submission" date="2019-11" db="EMBL/GenBank/DDBJ databases">
        <title>Comparative genomics of hydrocarbon-degrading Desulfosarcina strains.</title>
        <authorList>
            <person name="Watanabe M."/>
            <person name="Kojima H."/>
            <person name="Fukui M."/>
        </authorList>
    </citation>
    <scope>NUCLEOTIDE SEQUENCE [LARGE SCALE GENOMIC DNA]</scope>
    <source>
        <strain evidence="3 4">PP31</strain>
    </source>
</reference>
<protein>
    <recommendedName>
        <fullName evidence="2">Isoprenyl transferase</fullName>
        <ecNumber evidence="2">2.5.1.-</ecNumber>
    </recommendedName>
</protein>
<dbReference type="PANTHER" id="PTHR10291:SF0">
    <property type="entry name" value="DEHYDRODOLICHYL DIPHOSPHATE SYNTHASE 2"/>
    <property type="match status" value="1"/>
</dbReference>
<feature type="binding site" evidence="2">
    <location>
        <position position="193"/>
    </location>
    <ligand>
        <name>substrate</name>
    </ligand>
</feature>
<accession>A0A5K7ZEN5</accession>
<keyword evidence="2" id="KW-0460">Magnesium</keyword>
<gene>
    <name evidence="3" type="primary">uppS</name>
    <name evidence="3" type="ORF">DSCW_67070</name>
</gene>
<dbReference type="CDD" id="cd00475">
    <property type="entry name" value="Cis_IPPS"/>
    <property type="match status" value="1"/>
</dbReference>
<organism evidence="3 4">
    <name type="scientific">Desulfosarcina widdelii</name>
    <dbReference type="NCBI Taxonomy" id="947919"/>
    <lineage>
        <taxon>Bacteria</taxon>
        <taxon>Pseudomonadati</taxon>
        <taxon>Thermodesulfobacteriota</taxon>
        <taxon>Desulfobacteria</taxon>
        <taxon>Desulfobacterales</taxon>
        <taxon>Desulfosarcinaceae</taxon>
        <taxon>Desulfosarcina</taxon>
    </lineage>
</organism>
<evidence type="ECO:0000313" key="3">
    <source>
        <dbReference type="EMBL" id="BBO79290.1"/>
    </source>
</evidence>
<feature type="binding site" evidence="2">
    <location>
        <position position="25"/>
    </location>
    <ligand>
        <name>Mg(2+)</name>
        <dbReference type="ChEBI" id="CHEBI:18420"/>
    </ligand>
</feature>
<dbReference type="NCBIfam" id="NF011405">
    <property type="entry name" value="PRK14830.1"/>
    <property type="match status" value="1"/>
</dbReference>
<evidence type="ECO:0000256" key="1">
    <source>
        <dbReference type="ARBA" id="ARBA00022679"/>
    </source>
</evidence>
<proteinExistence type="inferred from homology"/>
<dbReference type="RefSeq" id="WP_231715629.1">
    <property type="nucleotide sequence ID" value="NZ_AP021875.1"/>
</dbReference>
<keyword evidence="1 2" id="KW-0808">Transferase</keyword>
<keyword evidence="2" id="KW-0479">Metal-binding</keyword>
<feature type="binding site" evidence="2">
    <location>
        <position position="38"/>
    </location>
    <ligand>
        <name>substrate</name>
    </ligand>
</feature>
<feature type="active site" description="Proton acceptor" evidence="2">
    <location>
        <position position="73"/>
    </location>
</feature>
<dbReference type="GO" id="GO:0045547">
    <property type="term" value="F:ditrans,polycis-polyprenyl diphosphate synthase [(2E,6E)-farnesyl diphosphate specific] activity"/>
    <property type="evidence" value="ECO:0007669"/>
    <property type="project" value="TreeGrafter"/>
</dbReference>
<feature type="binding site" evidence="2">
    <location>
        <begin position="70"/>
        <end position="72"/>
    </location>
    <ligand>
        <name>substrate</name>
    </ligand>
</feature>
<feature type="binding site" evidence="2">
    <location>
        <position position="42"/>
    </location>
    <ligand>
        <name>substrate</name>
    </ligand>
</feature>
<feature type="binding site" evidence="2">
    <location>
        <position position="212"/>
    </location>
    <ligand>
        <name>Mg(2+)</name>
        <dbReference type="ChEBI" id="CHEBI:18420"/>
    </ligand>
</feature>
<name>A0A5K7ZEN5_9BACT</name>
<feature type="binding site" evidence="2">
    <location>
        <position position="76"/>
    </location>
    <ligand>
        <name>substrate</name>
    </ligand>
</feature>
<dbReference type="KEGG" id="dwd:DSCW_67070"/>
<sequence length="248" mass="28312">MNSSSSMRNELDPDRMPKHVAVIMDGNGRWAKKRLLNRLKGHEKGAQAVRTVVQAARKLDIEALTLYAFSTENWQRPQSEVSGLMFLLRRFLETERQTLMENDIRLNTIGQTDRLPEAVRKDLKAVMAETATNKKMVLTLALSYGARAEIVDMVRQIAAAAKEGTIDPSAVTPDMVANHLYTRELPDPDLLIRTSGEMRISNFLLWQIAYAEIFFTPTLWPDFGEEEFIRILKDYQQRERRFGAIPSG</sequence>
<comment type="similarity">
    <text evidence="2">Belongs to the UPP synthase family.</text>
</comment>
<evidence type="ECO:0000313" key="4">
    <source>
        <dbReference type="Proteomes" id="UP000427769"/>
    </source>
</evidence>
<dbReference type="Proteomes" id="UP000427769">
    <property type="component" value="Chromosome"/>
</dbReference>
<feature type="binding site" evidence="2">
    <location>
        <position position="74"/>
    </location>
    <ligand>
        <name>substrate</name>
    </ligand>
</feature>